<dbReference type="SUPFAM" id="SSF53720">
    <property type="entry name" value="ALDH-like"/>
    <property type="match status" value="1"/>
</dbReference>
<evidence type="ECO:0000313" key="4">
    <source>
        <dbReference type="Proteomes" id="UP000239388"/>
    </source>
</evidence>
<protein>
    <submittedName>
        <fullName evidence="3">Ketoglutarate semialdehyde dehydrogenase</fullName>
    </submittedName>
</protein>
<dbReference type="Proteomes" id="UP000239388">
    <property type="component" value="Unassembled WGS sequence"/>
</dbReference>
<dbReference type="Gene3D" id="3.40.605.10">
    <property type="entry name" value="Aldehyde Dehydrogenase, Chain A, domain 1"/>
    <property type="match status" value="1"/>
</dbReference>
<dbReference type="PANTHER" id="PTHR43353:SF3">
    <property type="entry name" value="ALDEHYDE DEHYDROGENASE-RELATED"/>
    <property type="match status" value="1"/>
</dbReference>
<sequence>MSDVAPILVAGQWRESKSGDTFRAENPVTQEPLPGAYPVSSWEDCDAALTAAAEAADQLLDVSPKRLQKFLLRLADLMEENRAAIGQLAHQESGLPEKRLAGREMERTTDQIRQAADAAADRSWKQISIETKRDLRSLFAAIGPVAIFSPNNFPLSWNTISGSDFASAVAAGNPVIAIANSAAPGTTKVLAELARQAAQEADLPAGTVQLLYRLNHADGERLVADARIGATAFTGSTAAGLALKGAADAAGKPIYVALSSVNPIVFLPNAIREQGEELINRYGNVCLKGTGQFCTQPGLAIVIDGEESRGMIAAIKAKFDESTPGTLGSKKTLDNLVAKLETLKQAGAKVISDESKPKGEGYSHPNTLLQVSGADFLQSAAALQTEAFGNAALFVVCQDVAEAKAVIDALHGQLAGCIYSSTDGADAEAYAVLAPRLRRKVGRFMDDKMPNGMPVSIGMGHGGPFPASGHPGFTSVGIPNAMRRFAVLQSYDQARHDHLPEELRNKNPSGQLWRNIDGEWTTGDIAEG</sequence>
<dbReference type="InterPro" id="IPR015590">
    <property type="entry name" value="Aldehyde_DH_dom"/>
</dbReference>
<dbReference type="AlphaFoldDB" id="A0A2S8FTY6"/>
<dbReference type="InterPro" id="IPR016161">
    <property type="entry name" value="Ald_DH/histidinol_DH"/>
</dbReference>
<dbReference type="RefSeq" id="WP_105354747.1">
    <property type="nucleotide sequence ID" value="NZ_PUIB01000014.1"/>
</dbReference>
<dbReference type="GO" id="GO:0016620">
    <property type="term" value="F:oxidoreductase activity, acting on the aldehyde or oxo group of donors, NAD or NADP as acceptor"/>
    <property type="evidence" value="ECO:0007669"/>
    <property type="project" value="InterPro"/>
</dbReference>
<reference evidence="3 4" key="1">
    <citation type="submission" date="2018-02" db="EMBL/GenBank/DDBJ databases">
        <title>Comparative genomes isolates from brazilian mangrove.</title>
        <authorList>
            <person name="Araujo J.E."/>
            <person name="Taketani R.G."/>
            <person name="Silva M.C.P."/>
            <person name="Loureco M.V."/>
            <person name="Andreote F.D."/>
        </authorList>
    </citation>
    <scope>NUCLEOTIDE SEQUENCE [LARGE SCALE GENOMIC DNA]</scope>
    <source>
        <strain evidence="3 4">NAP PRIS-MGV</strain>
    </source>
</reference>
<dbReference type="InterPro" id="IPR016163">
    <property type="entry name" value="Ald_DH_C"/>
</dbReference>
<feature type="domain" description="Aldehyde dehydrogenase" evidence="2">
    <location>
        <begin position="13"/>
        <end position="422"/>
    </location>
</feature>
<organism evidence="3 4">
    <name type="scientific">Blastopirellula marina</name>
    <dbReference type="NCBI Taxonomy" id="124"/>
    <lineage>
        <taxon>Bacteria</taxon>
        <taxon>Pseudomonadati</taxon>
        <taxon>Planctomycetota</taxon>
        <taxon>Planctomycetia</taxon>
        <taxon>Pirellulales</taxon>
        <taxon>Pirellulaceae</taxon>
        <taxon>Blastopirellula</taxon>
    </lineage>
</organism>
<evidence type="ECO:0000259" key="2">
    <source>
        <dbReference type="Pfam" id="PF00171"/>
    </source>
</evidence>
<evidence type="ECO:0000256" key="1">
    <source>
        <dbReference type="ARBA" id="ARBA00023002"/>
    </source>
</evidence>
<name>A0A2S8FTY6_9BACT</name>
<dbReference type="InterPro" id="IPR016162">
    <property type="entry name" value="Ald_DH_N"/>
</dbReference>
<comment type="caution">
    <text evidence="3">The sequence shown here is derived from an EMBL/GenBank/DDBJ whole genome shotgun (WGS) entry which is preliminary data.</text>
</comment>
<dbReference type="PANTHER" id="PTHR43353">
    <property type="entry name" value="SUCCINATE-SEMIALDEHYDE DEHYDROGENASE, MITOCHONDRIAL"/>
    <property type="match status" value="1"/>
</dbReference>
<gene>
    <name evidence="3" type="ORF">C5Y98_13305</name>
</gene>
<dbReference type="Pfam" id="PF00171">
    <property type="entry name" value="Aldedh"/>
    <property type="match status" value="1"/>
</dbReference>
<dbReference type="EMBL" id="PUIB01000014">
    <property type="protein sequence ID" value="PQO35613.1"/>
    <property type="molecule type" value="Genomic_DNA"/>
</dbReference>
<dbReference type="InterPro" id="IPR050740">
    <property type="entry name" value="Aldehyde_DH_Superfamily"/>
</dbReference>
<proteinExistence type="predicted"/>
<evidence type="ECO:0000313" key="3">
    <source>
        <dbReference type="EMBL" id="PQO35613.1"/>
    </source>
</evidence>
<accession>A0A2S8FTY6</accession>
<keyword evidence="1" id="KW-0560">Oxidoreductase</keyword>
<dbReference type="OrthoDB" id="9770537at2"/>
<dbReference type="Gene3D" id="3.40.309.10">
    <property type="entry name" value="Aldehyde Dehydrogenase, Chain A, domain 2"/>
    <property type="match status" value="1"/>
</dbReference>